<sequence>MAITFDRALGIHQHALQARVQRAEILANNLANADTPGFKARDVDFQAMMQKAQDSLSGISMEKTHAGHMDTAAGGGDSDLLYRVPDQPSVDGNTVDAQAEQTRFMRNAMDYQASFQFLNSKFTGLTKALKGE</sequence>
<keyword evidence="4 6" id="KW-0975">Bacterial flagellum</keyword>
<dbReference type="Pfam" id="PF00460">
    <property type="entry name" value="Flg_bb_rod"/>
    <property type="match status" value="1"/>
</dbReference>
<comment type="similarity">
    <text evidence="2 6">Belongs to the flagella basal body rod proteins family.</text>
</comment>
<evidence type="ECO:0000259" key="7">
    <source>
        <dbReference type="Pfam" id="PF00460"/>
    </source>
</evidence>
<evidence type="ECO:0000256" key="4">
    <source>
        <dbReference type="ARBA" id="ARBA00023143"/>
    </source>
</evidence>
<dbReference type="InterPro" id="IPR019776">
    <property type="entry name" value="Flagellar_basal_body_rod_CS"/>
</dbReference>
<feature type="domain" description="Flagellar basal body rod protein N-terminal" evidence="7">
    <location>
        <begin position="11"/>
        <end position="39"/>
    </location>
</feature>
<comment type="subunit">
    <text evidence="6">The basal body constitutes a major portion of the flagellar organelle and consists of a number of rings mounted on a central rod.</text>
</comment>
<evidence type="ECO:0000256" key="5">
    <source>
        <dbReference type="ARBA" id="ARBA00024934"/>
    </source>
</evidence>
<keyword evidence="9" id="KW-1185">Reference proteome</keyword>
<comment type="subcellular location">
    <subcellularLocation>
        <location evidence="1 6">Bacterial flagellum basal body</location>
    </subcellularLocation>
</comment>
<protein>
    <recommendedName>
        <fullName evidence="3 6">Flagellar basal body rod protein FlgB</fullName>
    </recommendedName>
</protein>
<evidence type="ECO:0000256" key="2">
    <source>
        <dbReference type="ARBA" id="ARBA00009677"/>
    </source>
</evidence>
<keyword evidence="8" id="KW-0282">Flagellum</keyword>
<evidence type="ECO:0000313" key="8">
    <source>
        <dbReference type="EMBL" id="MDS1310060.1"/>
    </source>
</evidence>
<dbReference type="PIRSF" id="PIRSF002889">
    <property type="entry name" value="Rod_FlgB"/>
    <property type="match status" value="1"/>
</dbReference>
<evidence type="ECO:0000313" key="9">
    <source>
        <dbReference type="Proteomes" id="UP001267407"/>
    </source>
</evidence>
<dbReference type="NCBIfam" id="TIGR01396">
    <property type="entry name" value="FlgB"/>
    <property type="match status" value="1"/>
</dbReference>
<evidence type="ECO:0000256" key="6">
    <source>
        <dbReference type="PIRNR" id="PIRNR002889"/>
    </source>
</evidence>
<reference evidence="8" key="1">
    <citation type="submission" date="2023-09" db="EMBL/GenBank/DDBJ databases">
        <title>Marinobacter sediminicola sp. nov. and Marinobacter maritimum sp. nov., isolated from marine sediment.</title>
        <authorList>
            <person name="An J."/>
        </authorList>
    </citation>
    <scope>NUCLEOTIDE SEQUENCE</scope>
    <source>
        <strain evidence="8">F60267</strain>
    </source>
</reference>
<dbReference type="PANTHER" id="PTHR30435">
    <property type="entry name" value="FLAGELLAR PROTEIN"/>
    <property type="match status" value="1"/>
</dbReference>
<dbReference type="EMBL" id="JAVMBO010000010">
    <property type="protein sequence ID" value="MDS1310060.1"/>
    <property type="molecule type" value="Genomic_DNA"/>
</dbReference>
<dbReference type="PROSITE" id="PS00588">
    <property type="entry name" value="FLAGELLA_BB_ROD"/>
    <property type="match status" value="1"/>
</dbReference>
<dbReference type="InterPro" id="IPR001444">
    <property type="entry name" value="Flag_bb_rod_N"/>
</dbReference>
<keyword evidence="8" id="KW-0966">Cell projection</keyword>
<organism evidence="8 9">
    <name type="scientific">Marinobacter xiaoshiensis</name>
    <dbReference type="NCBI Taxonomy" id="3073652"/>
    <lineage>
        <taxon>Bacteria</taxon>
        <taxon>Pseudomonadati</taxon>
        <taxon>Pseudomonadota</taxon>
        <taxon>Gammaproteobacteria</taxon>
        <taxon>Pseudomonadales</taxon>
        <taxon>Marinobacteraceae</taxon>
        <taxon>Marinobacter</taxon>
    </lineage>
</organism>
<evidence type="ECO:0000256" key="3">
    <source>
        <dbReference type="ARBA" id="ARBA00014376"/>
    </source>
</evidence>
<dbReference type="Proteomes" id="UP001267407">
    <property type="component" value="Unassembled WGS sequence"/>
</dbReference>
<proteinExistence type="inferred from homology"/>
<comment type="function">
    <text evidence="5 6">Structural component of flagellum, the bacterial motility apparatus. Part of the rod structure of flagellar basal body.</text>
</comment>
<comment type="caution">
    <text evidence="8">The sequence shown here is derived from an EMBL/GenBank/DDBJ whole genome shotgun (WGS) entry which is preliminary data.</text>
</comment>
<evidence type="ECO:0000256" key="1">
    <source>
        <dbReference type="ARBA" id="ARBA00004117"/>
    </source>
</evidence>
<dbReference type="RefSeq" id="WP_200205006.1">
    <property type="nucleotide sequence ID" value="NZ_JAVMBO010000010.1"/>
</dbReference>
<keyword evidence="8" id="KW-0969">Cilium</keyword>
<dbReference type="InterPro" id="IPR006300">
    <property type="entry name" value="FlgB"/>
</dbReference>
<accession>A0ABU2HG51</accession>
<dbReference type="PANTHER" id="PTHR30435:SF12">
    <property type="entry name" value="FLAGELLAR BASAL BODY ROD PROTEIN FLGB"/>
    <property type="match status" value="1"/>
</dbReference>
<name>A0ABU2HG51_9GAMM</name>
<gene>
    <name evidence="8" type="primary">flgB</name>
    <name evidence="8" type="ORF">RKA07_08070</name>
</gene>